<comment type="caution">
    <text evidence="2">The sequence shown here is derived from an EMBL/GenBank/DDBJ whole genome shotgun (WGS) entry which is preliminary data.</text>
</comment>
<dbReference type="EMBL" id="LXWW01000037">
    <property type="protein sequence ID" value="OAO17258.1"/>
    <property type="molecule type" value="Genomic_DNA"/>
</dbReference>
<protein>
    <submittedName>
        <fullName evidence="2">Uncharacterized protein</fullName>
    </submittedName>
</protein>
<accession>A0A196SJP1</accession>
<dbReference type="Pfam" id="PF02493">
    <property type="entry name" value="MORN"/>
    <property type="match status" value="5"/>
</dbReference>
<proteinExistence type="predicted"/>
<keyword evidence="3" id="KW-1185">Reference proteome</keyword>
<evidence type="ECO:0000313" key="2">
    <source>
        <dbReference type="EMBL" id="OAO17258.1"/>
    </source>
</evidence>
<dbReference type="STRING" id="478820.A0A196SJP1"/>
<dbReference type="InterPro" id="IPR003409">
    <property type="entry name" value="MORN"/>
</dbReference>
<organism evidence="2 3">
    <name type="scientific">Blastocystis sp. subtype 1 (strain ATCC 50177 / NandII)</name>
    <dbReference type="NCBI Taxonomy" id="478820"/>
    <lineage>
        <taxon>Eukaryota</taxon>
        <taxon>Sar</taxon>
        <taxon>Stramenopiles</taxon>
        <taxon>Bigyra</taxon>
        <taxon>Opalozoa</taxon>
        <taxon>Opalinata</taxon>
        <taxon>Blastocystidae</taxon>
        <taxon>Blastocystis</taxon>
    </lineage>
</organism>
<dbReference type="SUPFAM" id="SSF82185">
    <property type="entry name" value="Histone H3 K4-specific methyltransferase SET7/9 N-terminal domain"/>
    <property type="match status" value="2"/>
</dbReference>
<dbReference type="AlphaFoldDB" id="A0A196SJP1"/>
<keyword evidence="1" id="KW-0677">Repeat</keyword>
<dbReference type="Proteomes" id="UP000078348">
    <property type="component" value="Unassembled WGS sequence"/>
</dbReference>
<dbReference type="PANTHER" id="PTHR23084:SF179">
    <property type="entry name" value="OS10G0565000 PROTEIN"/>
    <property type="match status" value="1"/>
</dbReference>
<reference evidence="2 3" key="1">
    <citation type="submission" date="2016-05" db="EMBL/GenBank/DDBJ databases">
        <title>Nuclear genome of Blastocystis sp. subtype 1 NandII.</title>
        <authorList>
            <person name="Gentekaki E."/>
            <person name="Curtis B."/>
            <person name="Stairs C."/>
            <person name="Eme L."/>
            <person name="Herman E."/>
            <person name="Klimes V."/>
            <person name="Arias M.C."/>
            <person name="Elias M."/>
            <person name="Hilliou F."/>
            <person name="Klute M."/>
            <person name="Malik S.-B."/>
            <person name="Pightling A."/>
            <person name="Rachubinski R."/>
            <person name="Salas D."/>
            <person name="Schlacht A."/>
            <person name="Suga H."/>
            <person name="Archibald J."/>
            <person name="Ball S.G."/>
            <person name="Clark G."/>
            <person name="Dacks J."/>
            <person name="Van Der Giezen M."/>
            <person name="Tsaousis A."/>
            <person name="Roger A."/>
        </authorList>
    </citation>
    <scope>NUCLEOTIDE SEQUENCE [LARGE SCALE GENOMIC DNA]</scope>
    <source>
        <strain evidence="3">ATCC 50177 / NandII</strain>
    </source>
</reference>
<evidence type="ECO:0000256" key="1">
    <source>
        <dbReference type="ARBA" id="ARBA00022737"/>
    </source>
</evidence>
<dbReference type="OrthoDB" id="270720at2759"/>
<dbReference type="SMART" id="SM00698">
    <property type="entry name" value="MORN"/>
    <property type="match status" value="5"/>
</dbReference>
<gene>
    <name evidence="2" type="ORF">AV274_0969</name>
</gene>
<dbReference type="Gene3D" id="2.20.110.10">
    <property type="entry name" value="Histone H3 K4-specific methyltransferase SET7/9 N-terminal domain"/>
    <property type="match status" value="2"/>
</dbReference>
<dbReference type="PANTHER" id="PTHR23084">
    <property type="entry name" value="PHOSPHATIDYLINOSITOL-4-PHOSPHATE 5-KINASE RELATED"/>
    <property type="match status" value="1"/>
</dbReference>
<name>A0A196SJP1_BLAHN</name>
<sequence>MTRMDSVGMKEITRMANVNGKRVVLFQGTFKDGKKVKGNQFLNNWLFYTCEYRDGTLFASGWDDSTKKRIDRLIGSSSNSQAPMDMTGTSFVELYLQENEDSRPIHVFTGYVTREWKYVLGTLYTDDDENNPLYEGFFDAEEKFDGNGTFYLDPLYNFAGTFAHGVPKSGKLIMSSTLIYAGDVDEEYQMEGSGVLYYPVRNKSGARYVKYEGAFERGAPCGFGKLFAKGATERGELEYCGYFKDGMFDGKGIMVAKDKLVMCLNSQVTLVGLTCCSREEFDRIQSVGEWVDGEPKEGYTFLTNGEPCSVVVEKGVVKIENYVNEKGETISGYGVEVKDGNGENVLDLGFMKVVWNGDVRVKSVKRESGEEVTVEKRFRMSNGRQEGKGSFLVNGVEMFKGCCVECVPNGQGTMTGQNGESVKGEWRNGELVKGTIRVYRDEEWRTYEMDSMTAPFQYLGGFGQPISGKGNMTMGKRAYSGTFENGEMVMGHEYIQSTTPGMKWDVRCLFVVNGEKATMRYGIRSNSEKVYDNLVCGSCSIVNKGNGIVELSYEKDGEKVTQTFQCTPQQLEQVFSEESITVDKRFRDVQLVERKTERGEGSVTSHYYYWNHQTIDYLNGVVMDAASRVVYQGALAMRLEDALTIPVRNGRGKEYDGNKRVLYDGGWSNGVRNGKGVEYANGKKVYDGEWKNGVRNGEGTEYTDDAAWSGVWKNGKKDGKFSALFNDGMAEEIWSNGVKMGSVLTRKDGVKEVRRMVGGKEVGVEWNDGERTYRYAYDGKKIVELVNGGKLYVGDMTKNKDSWWKKHPNHRYSKWLFVPNGYGEEYDENGVVAYRGYYYYAFRYGKGKEYVNGVKVFEGEFEYDCRKNGEGMEIYGEYQLKGKWKNGVKDGEFVMNGKNGLVFKTNYANGDNNNMWSVYDQKTLLYKGSLKNFLPEKGEFYVLLDGNKYSVSTDSLKESIVPIGDVKVAYYIGSVSVQRDFCVSLNNGALGIHGRMYGGDFHTINEITDCIVEENGKKVFLGIVRNLQYYAGFRYINDYVEEGLFEKGYLRHGYREDKDGHILRRIGNPSVYETAYKREGMTFRNKRATIKF</sequence>
<evidence type="ECO:0000313" key="3">
    <source>
        <dbReference type="Proteomes" id="UP000078348"/>
    </source>
</evidence>